<organism evidence="1">
    <name type="scientific">viral metagenome</name>
    <dbReference type="NCBI Taxonomy" id="1070528"/>
    <lineage>
        <taxon>unclassified sequences</taxon>
        <taxon>metagenomes</taxon>
        <taxon>organismal metagenomes</taxon>
    </lineage>
</organism>
<proteinExistence type="predicted"/>
<sequence>MSSFVVLDPLSGSHVARDRLSRVADGSGVAVPITDHETAFSAENLSALPLRVRLMFQALLAAMNNDVHDEHGRQYQREGETNLARITPGSAGASGQIVLSDNTTSATSTDHTIIQEGKVHCKEGASLSTYEASGFALINLSYVDSSRTMTLTDGADSSTVITPGSVRFVDSTHDATITPAVAAATLVMVGDYNGTGHETFTNTAVEATNDWKISEEVSRVIIKGTNTNFSLGLTAAQAATNQDRLITIFNFSLEGSTVAAPLGTWSSGDVLLDIPGATSTGNGNICSISYIIYDSTNGWQVVDRAISTVVA</sequence>
<reference evidence="1" key="1">
    <citation type="submission" date="2017-04" db="EMBL/GenBank/DDBJ databases">
        <title>Unveiling RNA virosphere associated with marine microorganisms.</title>
        <authorList>
            <person name="Urayama S."/>
            <person name="Takaki Y."/>
            <person name="Nishi S."/>
            <person name="Yoshida Y."/>
            <person name="Deguchi S."/>
            <person name="Takai K."/>
            <person name="Nunoura T."/>
        </authorList>
    </citation>
    <scope>NUCLEOTIDE SEQUENCE</scope>
</reference>
<protein>
    <submittedName>
        <fullName evidence="1">Uncharacterized protein</fullName>
    </submittedName>
</protein>
<comment type="caution">
    <text evidence="1">The sequence shown here is derived from an EMBL/GenBank/DDBJ whole genome shotgun (WGS) entry which is preliminary data.</text>
</comment>
<dbReference type="EMBL" id="BDQA01000543">
    <property type="protein sequence ID" value="GBH22021.1"/>
    <property type="molecule type" value="Genomic_RNA"/>
</dbReference>
<name>A0A2V0R9Z2_9ZZZZ</name>
<evidence type="ECO:0000313" key="1">
    <source>
        <dbReference type="EMBL" id="GBH22021.1"/>
    </source>
</evidence>
<accession>A0A2V0R9Z2</accession>
<dbReference type="AlphaFoldDB" id="A0A2V0R9Z2"/>